<proteinExistence type="predicted"/>
<dbReference type="Proteomes" id="UP000735874">
    <property type="component" value="Unassembled WGS sequence"/>
</dbReference>
<evidence type="ECO:0000256" key="1">
    <source>
        <dbReference type="SAM" id="Phobius"/>
    </source>
</evidence>
<evidence type="ECO:0000313" key="4">
    <source>
        <dbReference type="Proteomes" id="UP000760860"/>
    </source>
</evidence>
<gene>
    <name evidence="2" type="ORF">PC113_g11483</name>
    <name evidence="3" type="ORF">PC129_g8994</name>
</gene>
<feature type="transmembrane region" description="Helical" evidence="1">
    <location>
        <begin position="18"/>
        <end position="38"/>
    </location>
</feature>
<sequence>MSGSTLAISTTAFDTGHLALSCSTHSVVTFAIVWSWLYRRCSAISWRLATRVKFVSARGGGVDSVKSTRQVSVFGRFASEASNGSLHVVAKDCVA</sequence>
<dbReference type="AlphaFoldDB" id="A0A8T1I6H9"/>
<dbReference type="Proteomes" id="UP000760860">
    <property type="component" value="Unassembled WGS sequence"/>
</dbReference>
<comment type="caution">
    <text evidence="3">The sequence shown here is derived from an EMBL/GenBank/DDBJ whole genome shotgun (WGS) entry which is preliminary data.</text>
</comment>
<organism evidence="3 4">
    <name type="scientific">Phytophthora cactorum</name>
    <dbReference type="NCBI Taxonomy" id="29920"/>
    <lineage>
        <taxon>Eukaryota</taxon>
        <taxon>Sar</taxon>
        <taxon>Stramenopiles</taxon>
        <taxon>Oomycota</taxon>
        <taxon>Peronosporomycetes</taxon>
        <taxon>Peronosporales</taxon>
        <taxon>Peronosporaceae</taxon>
        <taxon>Phytophthora</taxon>
    </lineage>
</organism>
<dbReference type="EMBL" id="RCMV01000273">
    <property type="protein sequence ID" value="KAG3220229.1"/>
    <property type="molecule type" value="Genomic_DNA"/>
</dbReference>
<keyword evidence="1" id="KW-0472">Membrane</keyword>
<evidence type="ECO:0000313" key="2">
    <source>
        <dbReference type="EMBL" id="KAG2856527.1"/>
    </source>
</evidence>
<keyword evidence="1" id="KW-1133">Transmembrane helix</keyword>
<accession>A0A8T1I6H9</accession>
<reference evidence="3" key="1">
    <citation type="submission" date="2018-05" db="EMBL/GenBank/DDBJ databases">
        <title>Effector identification in a new, highly contiguous assembly of the strawberry crown rot pathogen Phytophthora cactorum.</title>
        <authorList>
            <person name="Armitage A.D."/>
            <person name="Nellist C.F."/>
            <person name="Bates H."/>
            <person name="Vickerstaff R.J."/>
            <person name="Harrison R.J."/>
        </authorList>
    </citation>
    <scope>NUCLEOTIDE SEQUENCE</scope>
    <source>
        <strain evidence="2">15-7</strain>
        <strain evidence="3">P421</strain>
    </source>
</reference>
<name>A0A8T1I6H9_9STRA</name>
<evidence type="ECO:0000313" key="3">
    <source>
        <dbReference type="EMBL" id="KAG3220229.1"/>
    </source>
</evidence>
<protein>
    <submittedName>
        <fullName evidence="3">Uncharacterized protein</fullName>
    </submittedName>
</protein>
<keyword evidence="1" id="KW-0812">Transmembrane</keyword>
<dbReference type="EMBL" id="RCMG01000328">
    <property type="protein sequence ID" value="KAG2856527.1"/>
    <property type="molecule type" value="Genomic_DNA"/>
</dbReference>